<dbReference type="NCBIfam" id="TIGR02669">
    <property type="entry name" value="SpoIID_LytB"/>
    <property type="match status" value="1"/>
</dbReference>
<dbReference type="AlphaFoldDB" id="A0A518D1K7"/>
<protein>
    <submittedName>
        <fullName evidence="4">Amidase enhancer</fullName>
    </submittedName>
</protein>
<dbReference type="Proteomes" id="UP000319342">
    <property type="component" value="Chromosome"/>
</dbReference>
<dbReference type="InterPro" id="IPR013693">
    <property type="entry name" value="SpoIID/LytB_N"/>
</dbReference>
<proteinExistence type="predicted"/>
<name>A0A518D1K7_9BACT</name>
<reference evidence="4 5" key="1">
    <citation type="submission" date="2019-02" db="EMBL/GenBank/DDBJ databases">
        <title>Deep-cultivation of Planctomycetes and their phenomic and genomic characterization uncovers novel biology.</title>
        <authorList>
            <person name="Wiegand S."/>
            <person name="Jogler M."/>
            <person name="Boedeker C."/>
            <person name="Pinto D."/>
            <person name="Vollmers J."/>
            <person name="Rivas-Marin E."/>
            <person name="Kohn T."/>
            <person name="Peeters S.H."/>
            <person name="Heuer A."/>
            <person name="Rast P."/>
            <person name="Oberbeckmann S."/>
            <person name="Bunk B."/>
            <person name="Jeske O."/>
            <person name="Meyerdierks A."/>
            <person name="Storesund J.E."/>
            <person name="Kallscheuer N."/>
            <person name="Luecker S."/>
            <person name="Lage O.M."/>
            <person name="Pohl T."/>
            <person name="Merkel B.J."/>
            <person name="Hornburger P."/>
            <person name="Mueller R.-W."/>
            <person name="Bruemmer F."/>
            <person name="Labrenz M."/>
            <person name="Spormann A.M."/>
            <person name="Op den Camp H."/>
            <person name="Overmann J."/>
            <person name="Amann R."/>
            <person name="Jetten M.S.M."/>
            <person name="Mascher T."/>
            <person name="Medema M.H."/>
            <person name="Devos D.P."/>
            <person name="Kaster A.-K."/>
            <person name="Ovreas L."/>
            <person name="Rohde M."/>
            <person name="Galperin M.Y."/>
            <person name="Jogler C."/>
        </authorList>
    </citation>
    <scope>NUCLEOTIDE SEQUENCE [LARGE SCALE GENOMIC DNA]</scope>
    <source>
        <strain evidence="4 5">Pla163</strain>
    </source>
</reference>
<evidence type="ECO:0000313" key="4">
    <source>
        <dbReference type="EMBL" id="QDU85350.1"/>
    </source>
</evidence>
<evidence type="ECO:0000313" key="5">
    <source>
        <dbReference type="Proteomes" id="UP000319342"/>
    </source>
</evidence>
<evidence type="ECO:0000259" key="3">
    <source>
        <dbReference type="Pfam" id="PF08486"/>
    </source>
</evidence>
<keyword evidence="2" id="KW-1133">Transmembrane helix</keyword>
<sequence>MNVQRPDPRRTPPASEARRAQRRRPARGAATLLTGVVLALWATACVVLPPPHAHTLEVHDGGRRRPERAQPEPPDVWHTRGLVPVRVTAHEQARVVFVEVDGEHHRLARRGDGVALDDGSVQPFVVVAARTGSLELEGVDHGRAELVAIPHPVQGLRVELWLDLEAYVEGVVSAELVLWDAPAAQLEAQAIAARSYAVGTLDRRARAARAFLWDGVEDQAYRGPYVPDAAATKRGIPARLTDAVRATSGQVLTFGGRAADVRFHAACGGHTAPAIAIFGPGTAGGTGTATCPGCAVRGGWSRHLERSTLDAAARTLGLEHLGRPVATSSDASGRWLEVELRDMRGVRPVPANELRRALGWNTLPSTWITTWTELPDGSADVTGRGRGHGVGLCQEGAGDLARRGFGAHEILGHYYPGARLTRVVPVDARHAER</sequence>
<evidence type="ECO:0000256" key="2">
    <source>
        <dbReference type="SAM" id="Phobius"/>
    </source>
</evidence>
<dbReference type="Pfam" id="PF08486">
    <property type="entry name" value="SpoIID"/>
    <property type="match status" value="1"/>
</dbReference>
<gene>
    <name evidence="4" type="primary">lytB</name>
    <name evidence="4" type="ORF">Pla163_24780</name>
</gene>
<organism evidence="4 5">
    <name type="scientific">Rohdeia mirabilis</name>
    <dbReference type="NCBI Taxonomy" id="2528008"/>
    <lineage>
        <taxon>Bacteria</taxon>
        <taxon>Pseudomonadati</taxon>
        <taxon>Planctomycetota</taxon>
        <taxon>Planctomycetia</taxon>
        <taxon>Planctomycetia incertae sedis</taxon>
        <taxon>Rohdeia</taxon>
    </lineage>
</organism>
<keyword evidence="2" id="KW-0812">Transmembrane</keyword>
<dbReference type="EMBL" id="CP036290">
    <property type="protein sequence ID" value="QDU85350.1"/>
    <property type="molecule type" value="Genomic_DNA"/>
</dbReference>
<feature type="compositionally biased region" description="Basic and acidic residues" evidence="1">
    <location>
        <begin position="1"/>
        <end position="10"/>
    </location>
</feature>
<keyword evidence="2" id="KW-0472">Membrane</keyword>
<feature type="region of interest" description="Disordered" evidence="1">
    <location>
        <begin position="1"/>
        <end position="27"/>
    </location>
</feature>
<dbReference type="InterPro" id="IPR013486">
    <property type="entry name" value="SpoIID/LytB"/>
</dbReference>
<evidence type="ECO:0000256" key="1">
    <source>
        <dbReference type="SAM" id="MobiDB-lite"/>
    </source>
</evidence>
<dbReference type="GO" id="GO:0030435">
    <property type="term" value="P:sporulation resulting in formation of a cellular spore"/>
    <property type="evidence" value="ECO:0007669"/>
    <property type="project" value="InterPro"/>
</dbReference>
<dbReference type="OrthoDB" id="9794671at2"/>
<keyword evidence="5" id="KW-1185">Reference proteome</keyword>
<feature type="region of interest" description="Disordered" evidence="1">
    <location>
        <begin position="55"/>
        <end position="76"/>
    </location>
</feature>
<accession>A0A518D1K7</accession>
<feature type="transmembrane region" description="Helical" evidence="2">
    <location>
        <begin position="28"/>
        <end position="49"/>
    </location>
</feature>
<feature type="domain" description="Sporulation stage II protein D amidase enhancer LytB N-terminal" evidence="3">
    <location>
        <begin position="161"/>
        <end position="254"/>
    </location>
</feature>